<sequence length="135" mass="15984">MGNVVEFKRKTENEEVTVEEIQLEYVKKKILDTYELEEKDIMEVDEMVKVYLDHLEKGEVMVFSSSEDALSFANIVINHPEFKDISHFKVTPNISRLSMFYELEPVMKNSNKKYIFPSEDKFVPSIHYRNINEIL</sequence>
<evidence type="ECO:0000313" key="1">
    <source>
        <dbReference type="EMBL" id="AMS01175.1"/>
    </source>
</evidence>
<proteinExistence type="predicted"/>
<accession>A0A172JHY5</accession>
<dbReference type="KEGG" id="vg:29058809"/>
<evidence type="ECO:0000313" key="2">
    <source>
        <dbReference type="Proteomes" id="UP000202618"/>
    </source>
</evidence>
<dbReference type="Proteomes" id="UP000202618">
    <property type="component" value="Segment"/>
</dbReference>
<dbReference type="RefSeq" id="YP_009282995.1">
    <property type="nucleotide sequence ID" value="NC_031039.1"/>
</dbReference>
<reference evidence="1 2" key="1">
    <citation type="journal article" date="2016" name="Virology">
        <title>The genome of AR9, a giant transducing Bacillus phage encoding two multisubunit RNA polymerases.</title>
        <authorList>
            <person name="Lavysh D."/>
            <person name="Sokolova M."/>
            <person name="Minakhin L."/>
            <person name="Yakunina M."/>
            <person name="Artamonova T."/>
            <person name="Kozyavkin S."/>
            <person name="Makarova K.S."/>
            <person name="Koonin E.V."/>
            <person name="Severinov K."/>
        </authorList>
    </citation>
    <scope>NUCLEOTIDE SEQUENCE [LARGE SCALE GENOMIC DNA]</scope>
</reference>
<dbReference type="GeneID" id="29058809"/>
<dbReference type="EMBL" id="KU878088">
    <property type="protein sequence ID" value="AMS01175.1"/>
    <property type="molecule type" value="Genomic_DNA"/>
</dbReference>
<name>A0A172JHY5_BPPB1</name>
<organism evidence="1 2">
    <name type="scientific">Bacillus phage AR9</name>
    <dbReference type="NCBI Taxonomy" id="1815509"/>
    <lineage>
        <taxon>Viruses</taxon>
        <taxon>Duplodnaviria</taxon>
        <taxon>Heunggongvirae</taxon>
        <taxon>Uroviricota</taxon>
        <taxon>Caudoviricetes</taxon>
        <taxon>Takahashivirus</taxon>
        <taxon>Bacillus phage PBS1</taxon>
    </lineage>
</organism>
<gene>
    <name evidence="1" type="ORF">AR9_g091</name>
</gene>
<protein>
    <submittedName>
        <fullName evidence="1">Uncharacterized protein</fullName>
    </submittedName>
</protein>